<evidence type="ECO:0000313" key="2">
    <source>
        <dbReference type="Proteomes" id="UP001056120"/>
    </source>
</evidence>
<comment type="caution">
    <text evidence="1">The sequence shown here is derived from an EMBL/GenBank/DDBJ whole genome shotgun (WGS) entry which is preliminary data.</text>
</comment>
<name>A0ACB9HHN8_9ASTR</name>
<evidence type="ECO:0000313" key="1">
    <source>
        <dbReference type="EMBL" id="KAI3795122.1"/>
    </source>
</evidence>
<dbReference type="EMBL" id="CM042029">
    <property type="protein sequence ID" value="KAI3795122.1"/>
    <property type="molecule type" value="Genomic_DNA"/>
</dbReference>
<protein>
    <submittedName>
        <fullName evidence="1">Uncharacterized protein</fullName>
    </submittedName>
</protein>
<reference evidence="1 2" key="2">
    <citation type="journal article" date="2022" name="Mol. Ecol. Resour.">
        <title>The genomes of chicory, endive, great burdock and yacon provide insights into Asteraceae paleo-polyploidization history and plant inulin production.</title>
        <authorList>
            <person name="Fan W."/>
            <person name="Wang S."/>
            <person name="Wang H."/>
            <person name="Wang A."/>
            <person name="Jiang F."/>
            <person name="Liu H."/>
            <person name="Zhao H."/>
            <person name="Xu D."/>
            <person name="Zhang Y."/>
        </authorList>
    </citation>
    <scope>NUCLEOTIDE SEQUENCE [LARGE SCALE GENOMIC DNA]</scope>
    <source>
        <strain evidence="2">cv. Yunnan</strain>
        <tissue evidence="1">Leaves</tissue>
    </source>
</reference>
<dbReference type="Proteomes" id="UP001056120">
    <property type="component" value="Linkage Group LG12"/>
</dbReference>
<keyword evidence="2" id="KW-1185">Reference proteome</keyword>
<organism evidence="1 2">
    <name type="scientific">Smallanthus sonchifolius</name>
    <dbReference type="NCBI Taxonomy" id="185202"/>
    <lineage>
        <taxon>Eukaryota</taxon>
        <taxon>Viridiplantae</taxon>
        <taxon>Streptophyta</taxon>
        <taxon>Embryophyta</taxon>
        <taxon>Tracheophyta</taxon>
        <taxon>Spermatophyta</taxon>
        <taxon>Magnoliopsida</taxon>
        <taxon>eudicotyledons</taxon>
        <taxon>Gunneridae</taxon>
        <taxon>Pentapetalae</taxon>
        <taxon>asterids</taxon>
        <taxon>campanulids</taxon>
        <taxon>Asterales</taxon>
        <taxon>Asteraceae</taxon>
        <taxon>Asteroideae</taxon>
        <taxon>Heliantheae alliance</taxon>
        <taxon>Millerieae</taxon>
        <taxon>Smallanthus</taxon>
    </lineage>
</organism>
<accession>A0ACB9HHN8</accession>
<reference evidence="2" key="1">
    <citation type="journal article" date="2022" name="Mol. Ecol. Resour.">
        <title>The genomes of chicory, endive, great burdock and yacon provide insights into Asteraceae palaeo-polyploidization history and plant inulin production.</title>
        <authorList>
            <person name="Fan W."/>
            <person name="Wang S."/>
            <person name="Wang H."/>
            <person name="Wang A."/>
            <person name="Jiang F."/>
            <person name="Liu H."/>
            <person name="Zhao H."/>
            <person name="Xu D."/>
            <person name="Zhang Y."/>
        </authorList>
    </citation>
    <scope>NUCLEOTIDE SEQUENCE [LARGE SCALE GENOMIC DNA]</scope>
    <source>
        <strain evidence="2">cv. Yunnan</strain>
    </source>
</reference>
<proteinExistence type="predicted"/>
<sequence>MMPEQQPPPPALPSKPIREFVVAITNACGMLLKDGLGTSSSYVVANFDQKKRTSMISGARRVVEIGGSERVRVLALPSLIGEGEEGDYLRD</sequence>
<gene>
    <name evidence="1" type="ORF">L1987_37767</name>
</gene>